<proteinExistence type="inferred from homology"/>
<keyword evidence="9 14" id="KW-0862">Zinc</keyword>
<dbReference type="Gene3D" id="3.10.580.10">
    <property type="entry name" value="CBS-domain"/>
    <property type="match status" value="1"/>
</dbReference>
<comment type="cofactor">
    <cofactor evidence="14">
        <name>Zn(2+)</name>
        <dbReference type="ChEBI" id="CHEBI:29105"/>
    </cofactor>
    <text evidence="14">Binds 1 zinc ion per subunit.</text>
</comment>
<evidence type="ECO:0000259" key="16">
    <source>
        <dbReference type="PROSITE" id="PS51371"/>
    </source>
</evidence>
<dbReference type="SMART" id="SM00116">
    <property type="entry name" value="CBS"/>
    <property type="match status" value="2"/>
</dbReference>
<keyword evidence="7" id="KW-0677">Repeat</keyword>
<keyword evidence="12 15" id="KW-0129">CBS domain</keyword>
<comment type="subcellular location">
    <subcellularLocation>
        <location evidence="1 14">Cell membrane</location>
        <topology evidence="1 14">Multi-pass membrane protein</topology>
    </subcellularLocation>
</comment>
<dbReference type="CDD" id="cd06164">
    <property type="entry name" value="S2P-M50_SpoIVFB_CBS"/>
    <property type="match status" value="1"/>
</dbReference>
<feature type="transmembrane region" description="Helical" evidence="14">
    <location>
        <begin position="140"/>
        <end position="162"/>
    </location>
</feature>
<organism evidence="17 18">
    <name type="scientific">Thalassovita aquimarina</name>
    <dbReference type="NCBI Taxonomy" id="2785917"/>
    <lineage>
        <taxon>Bacteria</taxon>
        <taxon>Pseudomonadati</taxon>
        <taxon>Pseudomonadota</taxon>
        <taxon>Alphaproteobacteria</taxon>
        <taxon>Rhodobacterales</taxon>
        <taxon>Roseobacteraceae</taxon>
        <taxon>Thalassovita</taxon>
    </lineage>
</organism>
<sequence>MFSNRIELFSILGFRVSVDLSWIILAVLITWSLATGYFPRIIDGVSPVAAWWLGAAGAVGLFASIILHEFAHSWIARQFDMPIRGITLFIFGGVAEMEDEPPSARAEFFMAIAGPLMSYALALLFYGLSGLLPVEMLAALLTYLATINTMLATFNLIPAFPLDGGRVFRAALWWKTNDYAKATRIAASLGRFFGMVLIMSGVLSLVAGNPIAGIWQGLIGFFIIAVANSSEFQMTLKTGFEDKTVGQIMVRDPVSIPADTPLEDVIEDYFYRRHHRVFPVVRGSTLLGCIRVEDVGRIAREEWAQKTAGDVLPTAGKIGTVTPETPVMEALKRMRELETSRLMVAKNGELRGMLTLRDIMSYLTIRQELNASGRQHRSA</sequence>
<evidence type="ECO:0000256" key="4">
    <source>
        <dbReference type="ARBA" id="ARBA00022670"/>
    </source>
</evidence>
<evidence type="ECO:0000256" key="8">
    <source>
        <dbReference type="ARBA" id="ARBA00022801"/>
    </source>
</evidence>
<accession>A0ABS5HNR6</accession>
<feature type="domain" description="CBS" evidence="16">
    <location>
        <begin position="249"/>
        <end position="307"/>
    </location>
</feature>
<feature type="transmembrane region" description="Helical" evidence="14">
    <location>
        <begin position="50"/>
        <end position="71"/>
    </location>
</feature>
<feature type="transmembrane region" description="Helical" evidence="14">
    <location>
        <begin position="213"/>
        <end position="230"/>
    </location>
</feature>
<evidence type="ECO:0000256" key="10">
    <source>
        <dbReference type="ARBA" id="ARBA00022989"/>
    </source>
</evidence>
<dbReference type="Pfam" id="PF00571">
    <property type="entry name" value="CBS"/>
    <property type="match status" value="2"/>
</dbReference>
<comment type="caution">
    <text evidence="17">The sequence shown here is derived from an EMBL/GenBank/DDBJ whole genome shotgun (WGS) entry which is preliminary data.</text>
</comment>
<keyword evidence="5 14" id="KW-0812">Transmembrane</keyword>
<evidence type="ECO:0000256" key="2">
    <source>
        <dbReference type="ARBA" id="ARBA00007931"/>
    </source>
</evidence>
<evidence type="ECO:0000256" key="7">
    <source>
        <dbReference type="ARBA" id="ARBA00022737"/>
    </source>
</evidence>
<evidence type="ECO:0000256" key="12">
    <source>
        <dbReference type="ARBA" id="ARBA00023122"/>
    </source>
</evidence>
<evidence type="ECO:0000256" key="14">
    <source>
        <dbReference type="PIRNR" id="PIRNR006404"/>
    </source>
</evidence>
<dbReference type="InterPro" id="IPR008915">
    <property type="entry name" value="Peptidase_M50"/>
</dbReference>
<feature type="transmembrane region" description="Helical" evidence="14">
    <location>
        <begin position="108"/>
        <end position="128"/>
    </location>
</feature>
<evidence type="ECO:0000313" key="17">
    <source>
        <dbReference type="EMBL" id="MBR9650512.1"/>
    </source>
</evidence>
<keyword evidence="13 14" id="KW-0472">Membrane</keyword>
<evidence type="ECO:0000256" key="3">
    <source>
        <dbReference type="ARBA" id="ARBA00022475"/>
    </source>
</evidence>
<feature type="domain" description="CBS" evidence="16">
    <location>
        <begin position="313"/>
        <end position="372"/>
    </location>
</feature>
<reference evidence="17 18" key="1">
    <citation type="journal article" date="2021" name="Arch. Microbiol.">
        <title>Thalassobius aquimarinus sp. nov., isolated from the Sea of Japan seashore.</title>
        <authorList>
            <person name="Kurilenko V.V."/>
            <person name="Romanenko L.A."/>
            <person name="Chernysheva N.Y."/>
            <person name="Velansky P.V."/>
            <person name="Tekutyeva L.A."/>
            <person name="Isaeva M.P."/>
            <person name="Mikhailov V.V."/>
        </authorList>
    </citation>
    <scope>NUCLEOTIDE SEQUENCE [LARGE SCALE GENOMIC DNA]</scope>
    <source>
        <strain evidence="17 18">KMM 8518</strain>
    </source>
</reference>
<keyword evidence="4 14" id="KW-0645">Protease</keyword>
<evidence type="ECO:0000256" key="15">
    <source>
        <dbReference type="PROSITE-ProRule" id="PRU00703"/>
    </source>
</evidence>
<dbReference type="Pfam" id="PF02163">
    <property type="entry name" value="Peptidase_M50"/>
    <property type="match status" value="2"/>
</dbReference>
<evidence type="ECO:0000256" key="9">
    <source>
        <dbReference type="ARBA" id="ARBA00022833"/>
    </source>
</evidence>
<feature type="transmembrane region" description="Helical" evidence="14">
    <location>
        <begin position="20"/>
        <end position="38"/>
    </location>
</feature>
<evidence type="ECO:0000256" key="6">
    <source>
        <dbReference type="ARBA" id="ARBA00022723"/>
    </source>
</evidence>
<evidence type="ECO:0000256" key="5">
    <source>
        <dbReference type="ARBA" id="ARBA00022692"/>
    </source>
</evidence>
<dbReference type="InterPro" id="IPR046342">
    <property type="entry name" value="CBS_dom_sf"/>
</dbReference>
<comment type="similarity">
    <text evidence="2 14">Belongs to the peptidase M50B family.</text>
</comment>
<protein>
    <recommendedName>
        <fullName evidence="14">Zinc metalloprotease</fullName>
    </recommendedName>
</protein>
<dbReference type="Proteomes" id="UP001195941">
    <property type="component" value="Unassembled WGS sequence"/>
</dbReference>
<keyword evidence="10 14" id="KW-1133">Transmembrane helix</keyword>
<keyword evidence="3 14" id="KW-1003">Cell membrane</keyword>
<dbReference type="PROSITE" id="PS51371">
    <property type="entry name" value="CBS"/>
    <property type="match status" value="2"/>
</dbReference>
<dbReference type="EMBL" id="JADMKU010000003">
    <property type="protein sequence ID" value="MBR9650512.1"/>
    <property type="molecule type" value="Genomic_DNA"/>
</dbReference>
<evidence type="ECO:0000256" key="11">
    <source>
        <dbReference type="ARBA" id="ARBA00023049"/>
    </source>
</evidence>
<dbReference type="InterPro" id="IPR016483">
    <property type="entry name" value="UCP006404_Pept_M50_CBS"/>
</dbReference>
<name>A0ABS5HNR6_9RHOB</name>
<dbReference type="PIRSF" id="PIRSF006404">
    <property type="entry name" value="UCP006404_Pept_M50_CBS"/>
    <property type="match status" value="1"/>
</dbReference>
<keyword evidence="8 14" id="KW-0378">Hydrolase</keyword>
<dbReference type="RefSeq" id="WP_212700024.1">
    <property type="nucleotide sequence ID" value="NZ_JADMKU010000003.1"/>
</dbReference>
<keyword evidence="18" id="KW-1185">Reference proteome</keyword>
<keyword evidence="11 14" id="KW-0482">Metalloprotease</keyword>
<evidence type="ECO:0000256" key="1">
    <source>
        <dbReference type="ARBA" id="ARBA00004651"/>
    </source>
</evidence>
<dbReference type="SUPFAM" id="SSF54631">
    <property type="entry name" value="CBS-domain pair"/>
    <property type="match status" value="1"/>
</dbReference>
<dbReference type="GO" id="GO:0008233">
    <property type="term" value="F:peptidase activity"/>
    <property type="evidence" value="ECO:0007669"/>
    <property type="project" value="UniProtKB-KW"/>
</dbReference>
<evidence type="ECO:0000256" key="13">
    <source>
        <dbReference type="ARBA" id="ARBA00023136"/>
    </source>
</evidence>
<dbReference type="PANTHER" id="PTHR39188:SF3">
    <property type="entry name" value="STAGE IV SPORULATION PROTEIN FB"/>
    <property type="match status" value="1"/>
</dbReference>
<dbReference type="InterPro" id="IPR000644">
    <property type="entry name" value="CBS_dom"/>
</dbReference>
<dbReference type="GO" id="GO:0006508">
    <property type="term" value="P:proteolysis"/>
    <property type="evidence" value="ECO:0007669"/>
    <property type="project" value="UniProtKB-KW"/>
</dbReference>
<keyword evidence="6 14" id="KW-0479">Metal-binding</keyword>
<dbReference type="PANTHER" id="PTHR39188">
    <property type="entry name" value="MEMBRANE-ASSOCIATED ZINC METALLOPROTEASE M50B"/>
    <property type="match status" value="1"/>
</dbReference>
<evidence type="ECO:0000313" key="18">
    <source>
        <dbReference type="Proteomes" id="UP001195941"/>
    </source>
</evidence>
<feature type="transmembrane region" description="Helical" evidence="14">
    <location>
        <begin position="183"/>
        <end position="207"/>
    </location>
</feature>
<gene>
    <name evidence="17" type="ORF">IT775_05155</name>
</gene>